<dbReference type="Gene3D" id="3.40.109.10">
    <property type="entry name" value="NADH Oxidase"/>
    <property type="match status" value="1"/>
</dbReference>
<dbReference type="InterPro" id="IPR050627">
    <property type="entry name" value="Nitroreductase/BluB"/>
</dbReference>
<accession>M2QIA3</accession>
<dbReference type="InterPro" id="IPR000415">
    <property type="entry name" value="Nitroreductase-like"/>
</dbReference>
<dbReference type="NCBIfam" id="NF047509">
    <property type="entry name" value="Rv3131_FMN_oxido"/>
    <property type="match status" value="1"/>
</dbReference>
<name>M2QIA3_9PSEU</name>
<evidence type="ECO:0000313" key="2">
    <source>
        <dbReference type="EMBL" id="EMD25662.1"/>
    </source>
</evidence>
<proteinExistence type="predicted"/>
<organism evidence="2 3">
    <name type="scientific">Amycolatopsis azurea DSM 43854</name>
    <dbReference type="NCBI Taxonomy" id="1238180"/>
    <lineage>
        <taxon>Bacteria</taxon>
        <taxon>Bacillati</taxon>
        <taxon>Actinomycetota</taxon>
        <taxon>Actinomycetes</taxon>
        <taxon>Pseudonocardiales</taxon>
        <taxon>Pseudonocardiaceae</taxon>
        <taxon>Amycolatopsis</taxon>
    </lineage>
</organism>
<dbReference type="Proteomes" id="UP000014137">
    <property type="component" value="Unassembled WGS sequence"/>
</dbReference>
<sequence length="384" mass="41913">MSVPAHRPGRPAAGGLWSFTGQRRGLGPGDPSPPYLRTGPRLGARWEPGTSAEGGNMVRREVWSTAETEVLARTLLRAPSVHNTQPWLLEFEGDRLLLVERRDLSLPEHDPLGHDRVISCGAALANLEIAIRVLGYEPRTETFPEPGRPDVVASLAPGERTLPSAADLHRYSAIERRRSYRRRFSGRPVTRQRIGDLVVTAASAGVEAKPILDELELTRVAELLEFAAEAHQHDHGYQRELALWTIRDEVSHRHGVGLSATAVPPGSLPWAGLVRPSTALPDSAVLTRRLAEETLLVFLTLDDTRHDHLAAGHALQTTWLDAVDGGLVGSVLTQPLHLPEVRSTLCEDLELAGFPQALMRFGYPSGAVPASPRRAVEEVLGHGF</sequence>
<dbReference type="PANTHER" id="PTHR23026:SF123">
    <property type="entry name" value="NAD(P)H NITROREDUCTASE RV3131-RELATED"/>
    <property type="match status" value="1"/>
</dbReference>
<dbReference type="EMBL" id="ANMG01000042">
    <property type="protein sequence ID" value="EMD25662.1"/>
    <property type="molecule type" value="Genomic_DNA"/>
</dbReference>
<dbReference type="GO" id="GO:0016491">
    <property type="term" value="F:oxidoreductase activity"/>
    <property type="evidence" value="ECO:0007669"/>
    <property type="project" value="InterPro"/>
</dbReference>
<dbReference type="PATRIC" id="fig|1238180.3.peg.4599"/>
<feature type="region of interest" description="Disordered" evidence="1">
    <location>
        <begin position="1"/>
        <end position="53"/>
    </location>
</feature>
<gene>
    <name evidence="2" type="ORF">C791_4556</name>
</gene>
<dbReference type="SUPFAM" id="SSF55469">
    <property type="entry name" value="FMN-dependent nitroreductase-like"/>
    <property type="match status" value="1"/>
</dbReference>
<evidence type="ECO:0000256" key="1">
    <source>
        <dbReference type="SAM" id="MobiDB-lite"/>
    </source>
</evidence>
<comment type="caution">
    <text evidence="2">The sequence shown here is derived from an EMBL/GenBank/DDBJ whole genome shotgun (WGS) entry which is preliminary data.</text>
</comment>
<evidence type="ECO:0000313" key="3">
    <source>
        <dbReference type="Proteomes" id="UP000014137"/>
    </source>
</evidence>
<dbReference type="AlphaFoldDB" id="M2QIA3"/>
<reference evidence="2 3" key="1">
    <citation type="submission" date="2012-10" db="EMBL/GenBank/DDBJ databases">
        <title>Genome assembly of Amycolatopsis azurea DSM 43854.</title>
        <authorList>
            <person name="Khatri I."/>
            <person name="Kaur I."/>
            <person name="Subramanian S."/>
            <person name="Mayilraj S."/>
        </authorList>
    </citation>
    <scope>NUCLEOTIDE SEQUENCE [LARGE SCALE GENOMIC DNA]</scope>
    <source>
        <strain evidence="2 3">DSM 43854</strain>
    </source>
</reference>
<dbReference type="PANTHER" id="PTHR23026">
    <property type="entry name" value="NADPH NITROREDUCTASE"/>
    <property type="match status" value="1"/>
</dbReference>
<protein>
    <submittedName>
        <fullName evidence="2">Uncharacterized protein</fullName>
    </submittedName>
</protein>